<dbReference type="HAMAP" id="MF_00110">
    <property type="entry name" value="DHQ_synthase"/>
    <property type="match status" value="1"/>
</dbReference>
<dbReference type="CDD" id="cd08195">
    <property type="entry name" value="DHQS"/>
    <property type="match status" value="1"/>
</dbReference>
<dbReference type="Pfam" id="PF24621">
    <property type="entry name" value="DHQS_C"/>
    <property type="match status" value="1"/>
</dbReference>
<evidence type="ECO:0000256" key="2">
    <source>
        <dbReference type="ARBA" id="ARBA00001911"/>
    </source>
</evidence>
<dbReference type="InterPro" id="IPR000623">
    <property type="entry name" value="Shikimate_kinase/TSH1"/>
</dbReference>
<evidence type="ECO:0000256" key="13">
    <source>
        <dbReference type="ARBA" id="ARBA00022840"/>
    </source>
</evidence>
<feature type="domain" description="3-dehydroquinate synthase N-terminal" evidence="22">
    <location>
        <begin position="262"/>
        <end position="372"/>
    </location>
</feature>
<dbReference type="Pfam" id="PF01761">
    <property type="entry name" value="DHQ_synthase"/>
    <property type="match status" value="1"/>
</dbReference>
<feature type="binding site" evidence="20">
    <location>
        <begin position="19"/>
        <end position="24"/>
    </location>
    <ligand>
        <name>ATP</name>
        <dbReference type="ChEBI" id="CHEBI:30616"/>
    </ligand>
</feature>
<keyword evidence="10 21" id="KW-0547">Nucleotide-binding</keyword>
<dbReference type="EC" id="2.7.1.71" evidence="20"/>
<dbReference type="PANTHER" id="PTHR43622:SF7">
    <property type="entry name" value="3-DEHYDROQUINATE SYNTHASE, CHLOROPLASTIC"/>
    <property type="match status" value="1"/>
</dbReference>
<dbReference type="InterPro" id="IPR050071">
    <property type="entry name" value="Dehydroquinate_synthase"/>
</dbReference>
<evidence type="ECO:0000256" key="1">
    <source>
        <dbReference type="ARBA" id="ARBA00001393"/>
    </source>
</evidence>
<evidence type="ECO:0000256" key="18">
    <source>
        <dbReference type="ARBA" id="ARBA00023285"/>
    </source>
</evidence>
<feature type="binding site" evidence="21">
    <location>
        <position position="445"/>
    </location>
    <ligand>
        <name>Zn(2+)</name>
        <dbReference type="ChEBI" id="CHEBI:29105"/>
    </ligand>
</feature>
<comment type="similarity">
    <text evidence="20">Belongs to the shikimate kinase family.</text>
</comment>
<dbReference type="InterPro" id="IPR056179">
    <property type="entry name" value="DHQS_C"/>
</dbReference>
<gene>
    <name evidence="21" type="primary">aroB</name>
    <name evidence="20" type="synonym">aroK</name>
    <name evidence="24" type="ORF">KTC_33870</name>
</gene>
<feature type="binding site" evidence="20">
    <location>
        <position position="137"/>
    </location>
    <ligand>
        <name>ATP</name>
        <dbReference type="ChEBI" id="CHEBI:30616"/>
    </ligand>
</feature>
<accession>A0A455SLP0</accession>
<organism evidence="24">
    <name type="scientific">Thermosporothrix sp. COM3</name>
    <dbReference type="NCBI Taxonomy" id="2490863"/>
    <lineage>
        <taxon>Bacteria</taxon>
        <taxon>Bacillati</taxon>
        <taxon>Chloroflexota</taxon>
        <taxon>Ktedonobacteria</taxon>
        <taxon>Ktedonobacterales</taxon>
        <taxon>Thermosporotrichaceae</taxon>
        <taxon>Thermosporothrix</taxon>
    </lineage>
</organism>
<comment type="cofactor">
    <cofactor evidence="20">
        <name>Mg(2+)</name>
        <dbReference type="ChEBI" id="CHEBI:18420"/>
    </cofactor>
    <text evidence="20">Binds 1 Mg(2+) ion per subunit.</text>
</comment>
<feature type="binding site" evidence="20">
    <location>
        <position position="23"/>
    </location>
    <ligand>
        <name>Mg(2+)</name>
        <dbReference type="ChEBI" id="CHEBI:18420"/>
    </ligand>
</feature>
<evidence type="ECO:0000256" key="10">
    <source>
        <dbReference type="ARBA" id="ARBA00022741"/>
    </source>
</evidence>
<dbReference type="InterPro" id="IPR031322">
    <property type="entry name" value="Shikimate/glucono_kinase"/>
</dbReference>
<dbReference type="FunFam" id="3.40.50.1970:FF:000007">
    <property type="entry name" value="Pentafunctional AROM polypeptide"/>
    <property type="match status" value="1"/>
</dbReference>
<keyword evidence="9 21" id="KW-0479">Metal-binding</keyword>
<protein>
    <recommendedName>
        <fullName evidence="20 21">Multifunctional fusion protein</fullName>
    </recommendedName>
    <domain>
        <recommendedName>
            <fullName evidence="20">Shikimate kinase</fullName>
            <shortName evidence="20">SK</shortName>
            <ecNumber evidence="20">2.7.1.71</ecNumber>
        </recommendedName>
    </domain>
    <domain>
        <recommendedName>
            <fullName evidence="21">3-dehydroquinate synthase</fullName>
            <shortName evidence="21">DHQS</shortName>
            <ecNumber evidence="21">4.2.3.4</ecNumber>
        </recommendedName>
    </domain>
</protein>
<dbReference type="InterPro" id="IPR023000">
    <property type="entry name" value="Shikimate_kinase_CS"/>
</dbReference>
<dbReference type="SUPFAM" id="SSF52540">
    <property type="entry name" value="P-loop containing nucleoside triphosphate hydrolases"/>
    <property type="match status" value="1"/>
</dbReference>
<dbReference type="GO" id="GO:0000287">
    <property type="term" value="F:magnesium ion binding"/>
    <property type="evidence" value="ECO:0007669"/>
    <property type="project" value="UniProtKB-UniRule"/>
</dbReference>
<name>A0A455SLP0_9CHLR</name>
<dbReference type="GO" id="GO:0003856">
    <property type="term" value="F:3-dehydroquinate synthase activity"/>
    <property type="evidence" value="ECO:0007669"/>
    <property type="project" value="UniProtKB-UniRule"/>
</dbReference>
<comment type="subcellular location">
    <subcellularLocation>
        <location evidence="21">Cytoplasm</location>
    </subcellularLocation>
</comment>
<comment type="function">
    <text evidence="20">Catalyzes the specific phosphorylation of the 3-hydroxyl group of shikimic acid using ATP as a cosubstrate.</text>
</comment>
<comment type="cofactor">
    <cofactor evidence="2 21">
        <name>NAD(+)</name>
        <dbReference type="ChEBI" id="CHEBI:57540"/>
    </cofactor>
</comment>
<evidence type="ECO:0000256" key="5">
    <source>
        <dbReference type="ARBA" id="ARBA00004842"/>
    </source>
</evidence>
<dbReference type="GO" id="GO:0005524">
    <property type="term" value="F:ATP binding"/>
    <property type="evidence" value="ECO:0007669"/>
    <property type="project" value="UniProtKB-UniRule"/>
</dbReference>
<comment type="subunit">
    <text evidence="20">Monomer.</text>
</comment>
<feature type="binding site" evidence="21">
    <location>
        <begin position="300"/>
        <end position="304"/>
    </location>
    <ligand>
        <name>NAD(+)</name>
        <dbReference type="ChEBI" id="CHEBI:57540"/>
    </ligand>
</feature>
<evidence type="ECO:0000256" key="15">
    <source>
        <dbReference type="ARBA" id="ARBA00023141"/>
    </source>
</evidence>
<feature type="domain" description="3-dehydroquinate synthase C-terminal" evidence="23">
    <location>
        <begin position="376"/>
        <end position="523"/>
    </location>
</feature>
<evidence type="ECO:0000259" key="23">
    <source>
        <dbReference type="Pfam" id="PF24621"/>
    </source>
</evidence>
<feature type="binding site" evidence="21">
    <location>
        <position position="346"/>
    </location>
    <ligand>
        <name>NAD(+)</name>
        <dbReference type="ChEBI" id="CHEBI:57540"/>
    </ligand>
</feature>
<reference evidence="24" key="1">
    <citation type="submission" date="2018-12" db="EMBL/GenBank/DDBJ databases">
        <title>Novel natural products biosynthetic potential of the class Ktedonobacteria.</title>
        <authorList>
            <person name="Zheng Y."/>
            <person name="Saitou A."/>
            <person name="Wang C.M."/>
            <person name="Toyoda A."/>
            <person name="Minakuchi Y."/>
            <person name="Sekiguchi Y."/>
            <person name="Ueda K."/>
            <person name="Takano H."/>
            <person name="Sakai Y."/>
            <person name="Yokota A."/>
            <person name="Yabe S."/>
        </authorList>
    </citation>
    <scope>NUCLEOTIDE SEQUENCE</scope>
    <source>
        <strain evidence="24">COM3</strain>
    </source>
</reference>
<dbReference type="PROSITE" id="PS01128">
    <property type="entry name" value="SHIKIMATE_KINASE"/>
    <property type="match status" value="1"/>
</dbReference>
<dbReference type="GO" id="GO:0009073">
    <property type="term" value="P:aromatic amino acid family biosynthetic process"/>
    <property type="evidence" value="ECO:0007669"/>
    <property type="project" value="UniProtKB-KW"/>
</dbReference>
<dbReference type="Pfam" id="PF01202">
    <property type="entry name" value="SKI"/>
    <property type="match status" value="1"/>
</dbReference>
<evidence type="ECO:0000256" key="16">
    <source>
        <dbReference type="ARBA" id="ARBA00023239"/>
    </source>
</evidence>
<evidence type="ECO:0000256" key="8">
    <source>
        <dbReference type="ARBA" id="ARBA00022679"/>
    </source>
</evidence>
<keyword evidence="18 21" id="KW-0170">Cobalt</keyword>
<comment type="function">
    <text evidence="21">Catalyzes the conversion of 3-deoxy-D-arabino-heptulosonate 7-phosphate (DAHP) to dehydroquinate (DHQ).</text>
</comment>
<dbReference type="GO" id="GO:0005737">
    <property type="term" value="C:cytoplasm"/>
    <property type="evidence" value="ECO:0007669"/>
    <property type="project" value="UniProtKB-SubCell"/>
</dbReference>
<evidence type="ECO:0000256" key="11">
    <source>
        <dbReference type="ARBA" id="ARBA00022777"/>
    </source>
</evidence>
<feature type="binding site" evidence="21">
    <location>
        <begin position="324"/>
        <end position="325"/>
    </location>
    <ligand>
        <name>NAD(+)</name>
        <dbReference type="ChEBI" id="CHEBI:57540"/>
    </ligand>
</feature>
<feature type="binding site" evidence="21">
    <location>
        <position position="379"/>
    </location>
    <ligand>
        <name>Zn(2+)</name>
        <dbReference type="ChEBI" id="CHEBI:29105"/>
    </ligand>
</feature>
<feature type="binding site" evidence="20">
    <location>
        <position position="156"/>
    </location>
    <ligand>
        <name>substrate</name>
    </ligand>
</feature>
<dbReference type="InterPro" id="IPR027417">
    <property type="entry name" value="P-loop_NTPase"/>
</dbReference>
<dbReference type="GO" id="GO:0008652">
    <property type="term" value="P:amino acid biosynthetic process"/>
    <property type="evidence" value="ECO:0007669"/>
    <property type="project" value="UniProtKB-KW"/>
</dbReference>
<keyword evidence="13 20" id="KW-0067">ATP-binding</keyword>
<dbReference type="NCBIfam" id="TIGR01357">
    <property type="entry name" value="aroB"/>
    <property type="match status" value="1"/>
</dbReference>
<dbReference type="UniPathway" id="UPA00053">
    <property type="reaction ID" value="UER00085"/>
</dbReference>
<comment type="pathway">
    <text evidence="4 21">Metabolic intermediate biosynthesis; chorismate biosynthesis; chorismate from D-erythrose 4-phosphate and phosphoenolpyruvate: step 2/7.</text>
</comment>
<evidence type="ECO:0000256" key="9">
    <source>
        <dbReference type="ARBA" id="ARBA00022723"/>
    </source>
</evidence>
<comment type="similarity">
    <text evidence="21">Belongs to the sugar phosphate cyclases superfamily. Dehydroquinate synthase family.</text>
</comment>
<keyword evidence="15 21" id="KW-0057">Aromatic amino acid biosynthesis</keyword>
<feature type="binding site" evidence="20">
    <location>
        <position position="65"/>
    </location>
    <ligand>
        <name>substrate</name>
    </ligand>
</feature>
<evidence type="ECO:0000256" key="19">
    <source>
        <dbReference type="ARBA" id="ARBA00048567"/>
    </source>
</evidence>
<dbReference type="HAMAP" id="MF_00109">
    <property type="entry name" value="Shikimate_kinase"/>
    <property type="match status" value="1"/>
</dbReference>
<evidence type="ECO:0000256" key="6">
    <source>
        <dbReference type="ARBA" id="ARBA00022490"/>
    </source>
</evidence>
<dbReference type="CDD" id="cd00464">
    <property type="entry name" value="SK"/>
    <property type="match status" value="1"/>
</dbReference>
<feature type="binding site" evidence="21">
    <location>
        <position position="337"/>
    </location>
    <ligand>
        <name>NAD(+)</name>
        <dbReference type="ChEBI" id="CHEBI:57540"/>
    </ligand>
</feature>
<comment type="catalytic activity">
    <reaction evidence="19 20">
        <text>shikimate + ATP = 3-phosphoshikimate + ADP + H(+)</text>
        <dbReference type="Rhea" id="RHEA:13121"/>
        <dbReference type="ChEBI" id="CHEBI:15378"/>
        <dbReference type="ChEBI" id="CHEBI:30616"/>
        <dbReference type="ChEBI" id="CHEBI:36208"/>
        <dbReference type="ChEBI" id="CHEBI:145989"/>
        <dbReference type="ChEBI" id="CHEBI:456216"/>
        <dbReference type="EC" id="2.7.1.71"/>
    </reaction>
</comment>
<dbReference type="EC" id="4.2.3.4" evidence="21"/>
<evidence type="ECO:0000256" key="12">
    <source>
        <dbReference type="ARBA" id="ARBA00022833"/>
    </source>
</evidence>
<dbReference type="Gene3D" id="3.40.50.300">
    <property type="entry name" value="P-loop containing nucleotide triphosphate hydrolases"/>
    <property type="match status" value="1"/>
</dbReference>
<comment type="pathway">
    <text evidence="5 20">Metabolic intermediate biosynthesis; chorismate biosynthesis; chorismate from D-erythrose 4-phosphate and phosphoenolpyruvate: step 5/7.</text>
</comment>
<keyword evidence="14 21" id="KW-0520">NAD</keyword>
<proteinExistence type="inferred from homology"/>
<comment type="caution">
    <text evidence="21">Lacks conserved residue(s) required for the propagation of feature annotation.</text>
</comment>
<feature type="binding site" evidence="20">
    <location>
        <position position="41"/>
    </location>
    <ligand>
        <name>substrate</name>
    </ligand>
</feature>
<dbReference type="EMBL" id="AP019376">
    <property type="protein sequence ID" value="BBH88636.1"/>
    <property type="molecule type" value="Genomic_DNA"/>
</dbReference>
<dbReference type="PANTHER" id="PTHR43622">
    <property type="entry name" value="3-DEHYDROQUINATE SYNTHASE"/>
    <property type="match status" value="1"/>
</dbReference>
<dbReference type="GO" id="GO:0009423">
    <property type="term" value="P:chorismate biosynthetic process"/>
    <property type="evidence" value="ECO:0007669"/>
    <property type="project" value="UniProtKB-UniRule"/>
</dbReference>
<keyword evidence="11 20" id="KW-0418">Kinase</keyword>
<dbReference type="Gene3D" id="3.40.50.1970">
    <property type="match status" value="1"/>
</dbReference>
<comment type="cofactor">
    <cofactor evidence="3">
        <name>Zn(2+)</name>
        <dbReference type="ChEBI" id="CHEBI:29105"/>
    </cofactor>
</comment>
<keyword evidence="8 20" id="KW-0808">Transferase</keyword>
<evidence type="ECO:0000256" key="14">
    <source>
        <dbReference type="ARBA" id="ARBA00023027"/>
    </source>
</evidence>
<evidence type="ECO:0000259" key="22">
    <source>
        <dbReference type="Pfam" id="PF01761"/>
    </source>
</evidence>
<sequence length="566" mass="61769">MPRDTIAYMRNVFLIGLSGSGKSTIARLLAQRLQRPLFDLDLLIEQKAGMSIPAIFAQHGERYFRECERVVLAEAVQQQAGAVIATGGGIVSEAANRALMSEHGVRVFLHVEPEVALQRLLAQHRTAIERGEQPETRPLLEGSDPLARLQNLLALRHQWYAEAEHTCHVQGKSVEQITSEIIAMLVSSGALEGAEPLVRHIQAGSGYDAIVEWGGLGRLPQYLKQVQSSSRVFLFTDSHLAPLYADTLLQNLTGAGFEPHLYVVPAGEESKSMAQLGAIYDWLVEQRAERRETLIAFGGGVIGDLIGFVAASYLRGVPLVQVPTSLLAQVDSAIGGKTGINHPRGKNLIGAFYHPRLVLADPAVLLTLPVRSRTEGWAEIVKYGMIVDAELFSLLEAHQDSLREFSPPPVALLSQIIARSIDLKASVIESDEREQGLRAILNYGHTIGHALESVAGYGEWLHGEAVSLGMVAAAAIAYEAGMFSAEEMARQNALLAALGLPTEYRGDVRAEDILAKIQLDKKVVGKRVRWIMPRRIGEVEITEMPDELVTRVVTAFFGQKKGSQGE</sequence>
<evidence type="ECO:0000256" key="7">
    <source>
        <dbReference type="ARBA" id="ARBA00022605"/>
    </source>
</evidence>
<keyword evidence="17" id="KW-0511">Multifunctional enzyme</keyword>
<dbReference type="PRINTS" id="PR01100">
    <property type="entry name" value="SHIKIMTKNASE"/>
</dbReference>
<dbReference type="AlphaFoldDB" id="A0A455SLP0"/>
<evidence type="ECO:0000256" key="21">
    <source>
        <dbReference type="HAMAP-Rule" id="MF_00110"/>
    </source>
</evidence>
<feature type="binding site" evidence="20">
    <location>
        <position position="88"/>
    </location>
    <ligand>
        <name>substrate</name>
    </ligand>
</feature>
<evidence type="ECO:0000256" key="20">
    <source>
        <dbReference type="HAMAP-Rule" id="MF_00109"/>
    </source>
</evidence>
<keyword evidence="16 21" id="KW-0456">Lyase</keyword>
<comment type="catalytic activity">
    <reaction evidence="1 21">
        <text>7-phospho-2-dehydro-3-deoxy-D-arabino-heptonate = 3-dehydroquinate + phosphate</text>
        <dbReference type="Rhea" id="RHEA:21968"/>
        <dbReference type="ChEBI" id="CHEBI:32364"/>
        <dbReference type="ChEBI" id="CHEBI:43474"/>
        <dbReference type="ChEBI" id="CHEBI:58394"/>
        <dbReference type="EC" id="4.2.3.4"/>
    </reaction>
</comment>
<evidence type="ECO:0000256" key="3">
    <source>
        <dbReference type="ARBA" id="ARBA00001947"/>
    </source>
</evidence>
<evidence type="ECO:0000256" key="17">
    <source>
        <dbReference type="ARBA" id="ARBA00023268"/>
    </source>
</evidence>
<keyword evidence="20" id="KW-0460">Magnesium</keyword>
<dbReference type="GO" id="GO:0004765">
    <property type="term" value="F:shikimate kinase activity"/>
    <property type="evidence" value="ECO:0007669"/>
    <property type="project" value="UniProtKB-UniRule"/>
</dbReference>
<keyword evidence="7 21" id="KW-0028">Amino-acid biosynthesis</keyword>
<dbReference type="InterPro" id="IPR016037">
    <property type="entry name" value="DHQ_synth_AroB"/>
</dbReference>
<comment type="cofactor">
    <cofactor evidence="21">
        <name>Co(2+)</name>
        <dbReference type="ChEBI" id="CHEBI:48828"/>
    </cofactor>
    <cofactor evidence="21">
        <name>Zn(2+)</name>
        <dbReference type="ChEBI" id="CHEBI:29105"/>
    </cofactor>
    <text evidence="21">Binds 1 divalent metal cation per subunit. Can use either Co(2+) or Zn(2+).</text>
</comment>
<evidence type="ECO:0000313" key="24">
    <source>
        <dbReference type="EMBL" id="BBH88636.1"/>
    </source>
</evidence>
<dbReference type="Gene3D" id="1.20.1090.10">
    <property type="entry name" value="Dehydroquinate synthase-like - alpha domain"/>
    <property type="match status" value="1"/>
</dbReference>
<feature type="binding site" evidence="21">
    <location>
        <position position="462"/>
    </location>
    <ligand>
        <name>Zn(2+)</name>
        <dbReference type="ChEBI" id="CHEBI:29105"/>
    </ligand>
</feature>
<keyword evidence="12 21" id="KW-0862">Zinc</keyword>
<evidence type="ECO:0000256" key="4">
    <source>
        <dbReference type="ARBA" id="ARBA00004661"/>
    </source>
</evidence>
<dbReference type="SUPFAM" id="SSF56796">
    <property type="entry name" value="Dehydroquinate synthase-like"/>
    <property type="match status" value="1"/>
</dbReference>
<keyword evidence="6 21" id="KW-0963">Cytoplasm</keyword>
<dbReference type="InterPro" id="IPR030960">
    <property type="entry name" value="DHQS/DOIS_N"/>
</dbReference>